<comment type="caution">
    <text evidence="2">The sequence shown here is derived from an EMBL/GenBank/DDBJ whole genome shotgun (WGS) entry which is preliminary data.</text>
</comment>
<evidence type="ECO:0000313" key="3">
    <source>
        <dbReference type="Proteomes" id="UP000011134"/>
    </source>
</evidence>
<evidence type="ECO:0008006" key="4">
    <source>
        <dbReference type="Google" id="ProtNLM"/>
    </source>
</evidence>
<protein>
    <recommendedName>
        <fullName evidence="4">HEAT repeat domain-containing protein</fullName>
    </recommendedName>
</protein>
<evidence type="ECO:0000313" key="2">
    <source>
        <dbReference type="EMBL" id="ELR64092.1"/>
    </source>
</evidence>
<feature type="chain" id="PRO_5013062344" description="HEAT repeat domain-containing protein" evidence="1">
    <location>
        <begin position="16"/>
        <end position="325"/>
    </location>
</feature>
<evidence type="ECO:0000256" key="1">
    <source>
        <dbReference type="SAM" id="SignalP"/>
    </source>
</evidence>
<keyword evidence="1" id="KW-0732">Signal</keyword>
<keyword evidence="3" id="KW-1185">Reference proteome</keyword>
<dbReference type="AlphaFoldDB" id="L8J9E4"/>
<feature type="signal peptide" evidence="1">
    <location>
        <begin position="1"/>
        <end position="15"/>
    </location>
</feature>
<dbReference type="PATRIC" id="fig|1056511.3.peg.4096"/>
<dbReference type="Proteomes" id="UP000011134">
    <property type="component" value="Unassembled WGS sequence"/>
</dbReference>
<accession>L8J9E4</accession>
<organism evidence="2 3">
    <name type="scientific">Photobacterium marinum</name>
    <dbReference type="NCBI Taxonomy" id="1056511"/>
    <lineage>
        <taxon>Bacteria</taxon>
        <taxon>Pseudomonadati</taxon>
        <taxon>Pseudomonadota</taxon>
        <taxon>Gammaproteobacteria</taxon>
        <taxon>Vibrionales</taxon>
        <taxon>Vibrionaceae</taxon>
        <taxon>Photobacterium</taxon>
    </lineage>
</organism>
<gene>
    <name evidence="2" type="ORF">C942_03173</name>
</gene>
<reference evidence="2 3" key="1">
    <citation type="submission" date="2012-12" db="EMBL/GenBank/DDBJ databases">
        <title>Genome Assembly of Photobacterium sp. AK15.</title>
        <authorList>
            <person name="Khatri I."/>
            <person name="Vaidya B."/>
            <person name="Srinivas T.N.R."/>
            <person name="Subramanian S."/>
            <person name="Pinnaka A."/>
        </authorList>
    </citation>
    <scope>NUCLEOTIDE SEQUENCE [LARGE SCALE GENOMIC DNA]</scope>
    <source>
        <strain evidence="2 3">AK15</strain>
    </source>
</reference>
<dbReference type="EMBL" id="AMZO01000033">
    <property type="protein sequence ID" value="ELR64092.1"/>
    <property type="molecule type" value="Genomic_DNA"/>
</dbReference>
<proteinExistence type="predicted"/>
<sequence>MLILLLAMAWNPASAAEVTEQQVAQAVSSPQVRLRASALQTLYDKSDFRALEFNLSQLPRLEQEAIRTLLVDHAVQSSELNQAKADWLKAQAERKPEFTVIEQGDGYLVTKSAFYYGAKARGMVSKWQQHLLAGEMLVLAEGDKLKLSSWLAGDLQTQTTRRDIFISQLPKLSDAAVENLVAQFVSDPKLMWLPDNAVIAHLAAVSGDEELYRLLWRRRTDAFSLAELNRLAALAPAPEAVAQLMAATQNPSLKSRAYKALINLKPLPVTAREFLIQKLGEVDDGQMVALELAQQGYLDWLEQLASASHSKVLQNNFRAVQALAP</sequence>
<name>L8J9E4_9GAMM</name>